<reference evidence="1" key="1">
    <citation type="submission" date="2023-05" db="EMBL/GenBank/DDBJ databases">
        <authorList>
            <consortium name="ELIXIR-Norway"/>
        </authorList>
    </citation>
    <scope>NUCLEOTIDE SEQUENCE</scope>
</reference>
<protein>
    <submittedName>
        <fullName evidence="1">Uncharacterized protein</fullName>
    </submittedName>
</protein>
<proteinExistence type="predicted"/>
<sequence length="170" mass="18504">MAAFSSPLAMSQLSTNRVLRLFLGFSAPEPAPAPQDPPIRRPQTLRSPETPDSPIRRPQTPRSGDPRLSEPLGALRAPLNHPRSQAPKGLPDLWPRSARSWTRLGSTDPRGGLSRPSPFRCGDWTSSPPSLRSPPPAARALRQGPATPPPARRGRRATPRRCVGSREGRN</sequence>
<dbReference type="Proteomes" id="UP001162501">
    <property type="component" value="Chromosome 11"/>
</dbReference>
<evidence type="ECO:0000313" key="1">
    <source>
        <dbReference type="EMBL" id="CAM9478258.1"/>
    </source>
</evidence>
<evidence type="ECO:0000313" key="2">
    <source>
        <dbReference type="Proteomes" id="UP001162501"/>
    </source>
</evidence>
<accession>A0AC59Y9A6</accession>
<dbReference type="EMBL" id="OX596095">
    <property type="protein sequence ID" value="CAM9478258.1"/>
    <property type="molecule type" value="Genomic_DNA"/>
</dbReference>
<gene>
    <name evidence="1" type="ORF">MRATA1EN22A_LOCUS3070</name>
</gene>
<name>A0AC59Y9A6_RANTA</name>
<reference evidence="1" key="2">
    <citation type="submission" date="2025-03" db="EMBL/GenBank/DDBJ databases">
        <authorList>
            <consortium name="ELIXIR-Norway"/>
            <consortium name="Elixir Norway"/>
        </authorList>
    </citation>
    <scope>NUCLEOTIDE SEQUENCE</scope>
</reference>
<organism evidence="1 2">
    <name type="scientific">Rangifer tarandus platyrhynchus</name>
    <name type="common">Svalbard reindeer</name>
    <dbReference type="NCBI Taxonomy" id="3082113"/>
    <lineage>
        <taxon>Eukaryota</taxon>
        <taxon>Metazoa</taxon>
        <taxon>Chordata</taxon>
        <taxon>Craniata</taxon>
        <taxon>Vertebrata</taxon>
        <taxon>Euteleostomi</taxon>
        <taxon>Mammalia</taxon>
        <taxon>Eutheria</taxon>
        <taxon>Laurasiatheria</taxon>
        <taxon>Artiodactyla</taxon>
        <taxon>Ruminantia</taxon>
        <taxon>Pecora</taxon>
        <taxon>Cervidae</taxon>
        <taxon>Odocoileinae</taxon>
        <taxon>Rangifer</taxon>
    </lineage>
</organism>